<dbReference type="Proteomes" id="UP001501710">
    <property type="component" value="Unassembled WGS sequence"/>
</dbReference>
<comment type="caution">
    <text evidence="2">The sequence shown here is derived from an EMBL/GenBank/DDBJ whole genome shotgun (WGS) entry which is preliminary data.</text>
</comment>
<feature type="region of interest" description="Disordered" evidence="1">
    <location>
        <begin position="1"/>
        <end position="65"/>
    </location>
</feature>
<protein>
    <submittedName>
        <fullName evidence="2">Uncharacterized protein</fullName>
    </submittedName>
</protein>
<reference evidence="3" key="1">
    <citation type="journal article" date="2019" name="Int. J. Syst. Evol. Microbiol.">
        <title>The Global Catalogue of Microorganisms (GCM) 10K type strain sequencing project: providing services to taxonomists for standard genome sequencing and annotation.</title>
        <authorList>
            <consortium name="The Broad Institute Genomics Platform"/>
            <consortium name="The Broad Institute Genome Sequencing Center for Infectious Disease"/>
            <person name="Wu L."/>
            <person name="Ma J."/>
        </authorList>
    </citation>
    <scope>NUCLEOTIDE SEQUENCE [LARGE SCALE GENOMIC DNA]</scope>
    <source>
        <strain evidence="3">JCM 17440</strain>
    </source>
</reference>
<dbReference type="EMBL" id="BAABAS010000006">
    <property type="protein sequence ID" value="GAA4231599.1"/>
    <property type="molecule type" value="Genomic_DNA"/>
</dbReference>
<gene>
    <name evidence="2" type="ORF">GCM10022254_29210</name>
</gene>
<keyword evidence="3" id="KW-1185">Reference proteome</keyword>
<evidence type="ECO:0000313" key="3">
    <source>
        <dbReference type="Proteomes" id="UP001501710"/>
    </source>
</evidence>
<evidence type="ECO:0000256" key="1">
    <source>
        <dbReference type="SAM" id="MobiDB-lite"/>
    </source>
</evidence>
<organism evidence="2 3">
    <name type="scientific">Actinomadura meridiana</name>
    <dbReference type="NCBI Taxonomy" id="559626"/>
    <lineage>
        <taxon>Bacteria</taxon>
        <taxon>Bacillati</taxon>
        <taxon>Actinomycetota</taxon>
        <taxon>Actinomycetes</taxon>
        <taxon>Streptosporangiales</taxon>
        <taxon>Thermomonosporaceae</taxon>
        <taxon>Actinomadura</taxon>
    </lineage>
</organism>
<proteinExistence type="predicted"/>
<accession>A0ABP8C0T9</accession>
<evidence type="ECO:0000313" key="2">
    <source>
        <dbReference type="EMBL" id="GAA4231599.1"/>
    </source>
</evidence>
<sequence length="65" mass="7356">MERALRAERGYPARRVPATERWRSEETRAAQPGGSGGRPPKDNVGRITRLIGTGKEKSTFPLRWH</sequence>
<name>A0ABP8C0T9_9ACTN</name>
<feature type="compositionally biased region" description="Basic and acidic residues" evidence="1">
    <location>
        <begin position="1"/>
        <end position="28"/>
    </location>
</feature>